<name>B0W014_CULQU</name>
<dbReference type="EnsemblMetazoa" id="CPIJ000378-RA">
    <property type="protein sequence ID" value="CPIJ000378-PA"/>
    <property type="gene ID" value="CPIJ000378"/>
</dbReference>
<feature type="region of interest" description="Disordered" evidence="1">
    <location>
        <begin position="1"/>
        <end position="71"/>
    </location>
</feature>
<evidence type="ECO:0000313" key="3">
    <source>
        <dbReference type="EnsemblMetazoa" id="CPIJ000378-PA"/>
    </source>
</evidence>
<dbReference type="EMBL" id="DS231816">
    <property type="protein sequence ID" value="EDS37586.1"/>
    <property type="molecule type" value="Genomic_DNA"/>
</dbReference>
<reference evidence="3" key="2">
    <citation type="submission" date="2021-02" db="UniProtKB">
        <authorList>
            <consortium name="EnsemblMetazoa"/>
        </authorList>
    </citation>
    <scope>IDENTIFICATION</scope>
    <source>
        <strain evidence="3">JHB</strain>
    </source>
</reference>
<sequence>MSKLLDRPDNRAGTAMSDSETDSDVLFESRSKQPNGLVHGTGRSGSALLNGDTRNGHTKYSTTRLGRRIKA</sequence>
<dbReference type="STRING" id="7176.B0W014"/>
<dbReference type="AlphaFoldDB" id="B0W014"/>
<dbReference type="VEuPathDB" id="VectorBase:CQUJHB018265"/>
<evidence type="ECO:0000256" key="1">
    <source>
        <dbReference type="SAM" id="MobiDB-lite"/>
    </source>
</evidence>
<dbReference type="Proteomes" id="UP000002320">
    <property type="component" value="Unassembled WGS sequence"/>
</dbReference>
<dbReference type="OrthoDB" id="536372at2759"/>
<dbReference type="KEGG" id="cqu:CpipJ_CPIJ000378"/>
<dbReference type="VEuPathDB" id="VectorBase:CPIJ000378"/>
<evidence type="ECO:0000313" key="4">
    <source>
        <dbReference type="Proteomes" id="UP000002320"/>
    </source>
</evidence>
<protein>
    <submittedName>
        <fullName evidence="2 3">Serine-type protease inhibitor</fullName>
    </submittedName>
</protein>
<dbReference type="InParanoid" id="B0W014"/>
<gene>
    <name evidence="3" type="primary">6031214</name>
    <name evidence="2" type="ORF">CpipJ_CPIJ000378</name>
</gene>
<reference evidence="2" key="1">
    <citation type="submission" date="2007-03" db="EMBL/GenBank/DDBJ databases">
        <title>Annotation of Culex pipiens quinquefasciatus.</title>
        <authorList>
            <consortium name="The Broad Institute Genome Sequencing Platform"/>
            <person name="Atkinson P.W."/>
            <person name="Hemingway J."/>
            <person name="Christensen B.M."/>
            <person name="Higgs S."/>
            <person name="Kodira C."/>
            <person name="Hannick L."/>
            <person name="Megy K."/>
            <person name="O'Leary S."/>
            <person name="Pearson M."/>
            <person name="Haas B.J."/>
            <person name="Mauceli E."/>
            <person name="Wortman J.R."/>
            <person name="Lee N.H."/>
            <person name="Guigo R."/>
            <person name="Stanke M."/>
            <person name="Alvarado L."/>
            <person name="Amedeo P."/>
            <person name="Antoine C.H."/>
            <person name="Arensburger P."/>
            <person name="Bidwell S.L."/>
            <person name="Crawford M."/>
            <person name="Camaro F."/>
            <person name="Devon K."/>
            <person name="Engels R."/>
            <person name="Hammond M."/>
            <person name="Howarth C."/>
            <person name="Koehrsen M."/>
            <person name="Lawson D."/>
            <person name="Montgomery P."/>
            <person name="Nene V."/>
            <person name="Nusbaum C."/>
            <person name="Puiu D."/>
            <person name="Romero-Severson J."/>
            <person name="Severson D.W."/>
            <person name="Shumway M."/>
            <person name="Sisk P."/>
            <person name="Stolte C."/>
            <person name="Zeng Q."/>
            <person name="Eisenstadt E."/>
            <person name="Fraser-Liggett C."/>
            <person name="Strausberg R."/>
            <person name="Galagan J."/>
            <person name="Birren B."/>
            <person name="Collins F.H."/>
        </authorList>
    </citation>
    <scope>NUCLEOTIDE SEQUENCE [LARGE SCALE GENOMIC DNA]</scope>
    <source>
        <strain evidence="2">JHB</strain>
    </source>
</reference>
<dbReference type="HOGENOM" id="CLU_2742548_0_0_1"/>
<evidence type="ECO:0000313" key="2">
    <source>
        <dbReference type="EMBL" id="EDS37586.1"/>
    </source>
</evidence>
<organism>
    <name type="scientific">Culex quinquefasciatus</name>
    <name type="common">Southern house mosquito</name>
    <name type="synonym">Culex pungens</name>
    <dbReference type="NCBI Taxonomy" id="7176"/>
    <lineage>
        <taxon>Eukaryota</taxon>
        <taxon>Metazoa</taxon>
        <taxon>Ecdysozoa</taxon>
        <taxon>Arthropoda</taxon>
        <taxon>Hexapoda</taxon>
        <taxon>Insecta</taxon>
        <taxon>Pterygota</taxon>
        <taxon>Neoptera</taxon>
        <taxon>Endopterygota</taxon>
        <taxon>Diptera</taxon>
        <taxon>Nematocera</taxon>
        <taxon>Culicoidea</taxon>
        <taxon>Culicidae</taxon>
        <taxon>Culicinae</taxon>
        <taxon>Culicini</taxon>
        <taxon>Culex</taxon>
        <taxon>Culex</taxon>
    </lineage>
</organism>
<proteinExistence type="predicted"/>
<accession>B0W014</accession>
<keyword evidence="4" id="KW-1185">Reference proteome</keyword>
<feature type="compositionally biased region" description="Basic and acidic residues" evidence="1">
    <location>
        <begin position="1"/>
        <end position="10"/>
    </location>
</feature>